<evidence type="ECO:0000259" key="2">
    <source>
        <dbReference type="Pfam" id="PF01425"/>
    </source>
</evidence>
<keyword evidence="4" id="KW-1185">Reference proteome</keyword>
<dbReference type="EMBL" id="BAAAVT010000015">
    <property type="protein sequence ID" value="GAA3070276.1"/>
    <property type="molecule type" value="Genomic_DNA"/>
</dbReference>
<dbReference type="InterPro" id="IPR000120">
    <property type="entry name" value="Amidase"/>
</dbReference>
<proteinExistence type="inferred from homology"/>
<reference evidence="4" key="1">
    <citation type="journal article" date="2019" name="Int. J. Syst. Evol. Microbiol.">
        <title>The Global Catalogue of Microorganisms (GCM) 10K type strain sequencing project: providing services to taxonomists for standard genome sequencing and annotation.</title>
        <authorList>
            <consortium name="The Broad Institute Genomics Platform"/>
            <consortium name="The Broad Institute Genome Sequencing Center for Infectious Disease"/>
            <person name="Wu L."/>
            <person name="Ma J."/>
        </authorList>
    </citation>
    <scope>NUCLEOTIDE SEQUENCE [LARGE SCALE GENOMIC DNA]</scope>
    <source>
        <strain evidence="4">JCM 14309</strain>
    </source>
</reference>
<dbReference type="Pfam" id="PF01425">
    <property type="entry name" value="Amidase"/>
    <property type="match status" value="1"/>
</dbReference>
<comment type="similarity">
    <text evidence="1">Belongs to the amidase family.</text>
</comment>
<dbReference type="InterPro" id="IPR036928">
    <property type="entry name" value="AS_sf"/>
</dbReference>
<evidence type="ECO:0000256" key="1">
    <source>
        <dbReference type="ARBA" id="ARBA00009199"/>
    </source>
</evidence>
<dbReference type="PANTHER" id="PTHR11895">
    <property type="entry name" value="TRANSAMIDASE"/>
    <property type="match status" value="1"/>
</dbReference>
<dbReference type="RefSeq" id="WP_344681042.1">
    <property type="nucleotide sequence ID" value="NZ_BAAAVT010000015.1"/>
</dbReference>
<dbReference type="SUPFAM" id="SSF75304">
    <property type="entry name" value="Amidase signature (AS) enzymes"/>
    <property type="match status" value="1"/>
</dbReference>
<dbReference type="PANTHER" id="PTHR11895:SF7">
    <property type="entry name" value="GLUTAMYL-TRNA(GLN) AMIDOTRANSFERASE SUBUNIT A, MITOCHONDRIAL"/>
    <property type="match status" value="1"/>
</dbReference>
<organism evidence="3 4">
    <name type="scientific">Nesterenkonia aethiopica</name>
    <dbReference type="NCBI Taxonomy" id="269144"/>
    <lineage>
        <taxon>Bacteria</taxon>
        <taxon>Bacillati</taxon>
        <taxon>Actinomycetota</taxon>
        <taxon>Actinomycetes</taxon>
        <taxon>Micrococcales</taxon>
        <taxon>Micrococcaceae</taxon>
        <taxon>Nesterenkonia</taxon>
    </lineage>
</organism>
<name>A0ABP6M0D2_9MICC</name>
<comment type="caution">
    <text evidence="3">The sequence shown here is derived from an EMBL/GenBank/DDBJ whole genome shotgun (WGS) entry which is preliminary data.</text>
</comment>
<evidence type="ECO:0000313" key="4">
    <source>
        <dbReference type="Proteomes" id="UP001500236"/>
    </source>
</evidence>
<accession>A0ABP6M0D2</accession>
<dbReference type="Gene3D" id="3.90.1300.10">
    <property type="entry name" value="Amidase signature (AS) domain"/>
    <property type="match status" value="1"/>
</dbReference>
<feature type="domain" description="Amidase" evidence="2">
    <location>
        <begin position="40"/>
        <end position="480"/>
    </location>
</feature>
<dbReference type="InterPro" id="IPR023631">
    <property type="entry name" value="Amidase_dom"/>
</dbReference>
<sequence>MTAEAMASQADGRSDDLAHLSAREVLRRFARRDLAPSEYLEQLLERIDADAEAEPPVNAFTEVLRDQARREARAADDHYAAGSGTAEGDGRRLVGLPVATKEKHALAGRTLSQGMAAYADEIAGEDHPVVQRLRRHGGVIHARTTSPEFSCATFTHTRLWGVTRNPWDRSLSPGGSSGGAAAALAAGLTPLATASDIAGSTRLPASFTGVVGYKGPYGSVPGVGPFAADWYRGDGAMGRTVGDVALLTEVIRGVHPADHATVPTQAVPSADADRAPDDLRGRRIAYSAALGDYPVQRSVREQVDAAVLAMEQAGAEIVEVSPPWMTSEIRETTMAHFGHILAEGMSRLLAGREETAEDYTLRFIADARAHARRLSLFETLEREAAMQAQLATVMEGADVLVTPTSAVLALPAEARCLDGLTVPDVASGGDRHVEHYWEAHMTVPFNVANRCPVLSVPAGVARGVPVGLQIVGHPYDESTVFDVAARFEQIRPWRHWRPPAPDDV</sequence>
<protein>
    <submittedName>
        <fullName evidence="3">Amidase</fullName>
    </submittedName>
</protein>
<evidence type="ECO:0000313" key="3">
    <source>
        <dbReference type="EMBL" id="GAA3070276.1"/>
    </source>
</evidence>
<dbReference type="Proteomes" id="UP001500236">
    <property type="component" value="Unassembled WGS sequence"/>
</dbReference>
<gene>
    <name evidence="3" type="ORF">GCM10010529_23290</name>
</gene>